<dbReference type="Gene3D" id="3.40.30.10">
    <property type="entry name" value="Glutaredoxin"/>
    <property type="match status" value="1"/>
</dbReference>
<protein>
    <recommendedName>
        <fullName evidence="4">Thioredoxin domain-containing protein</fullName>
    </recommendedName>
</protein>
<feature type="compositionally biased region" description="Low complexity" evidence="2">
    <location>
        <begin position="323"/>
        <end position="343"/>
    </location>
</feature>
<proteinExistence type="inferred from homology"/>
<dbReference type="SUPFAM" id="SSF52833">
    <property type="entry name" value="Thioredoxin-like"/>
    <property type="match status" value="1"/>
</dbReference>
<keyword evidence="6" id="KW-1185">Reference proteome</keyword>
<evidence type="ECO:0000256" key="1">
    <source>
        <dbReference type="ARBA" id="ARBA00005791"/>
    </source>
</evidence>
<evidence type="ECO:0000256" key="3">
    <source>
        <dbReference type="SAM" id="SignalP"/>
    </source>
</evidence>
<keyword evidence="3" id="KW-0732">Signal</keyword>
<accession>A0A916W7C7</accession>
<dbReference type="PROSITE" id="PS51352">
    <property type="entry name" value="THIOREDOXIN_2"/>
    <property type="match status" value="1"/>
</dbReference>
<feature type="domain" description="Thioredoxin" evidence="4">
    <location>
        <begin position="92"/>
        <end position="311"/>
    </location>
</feature>
<reference evidence="5" key="2">
    <citation type="submission" date="2020-09" db="EMBL/GenBank/DDBJ databases">
        <authorList>
            <person name="Sun Q."/>
            <person name="Zhou Y."/>
        </authorList>
    </citation>
    <scope>NUCLEOTIDE SEQUENCE</scope>
    <source>
        <strain evidence="5">CGMCC 1.15447</strain>
    </source>
</reference>
<dbReference type="Proteomes" id="UP000648801">
    <property type="component" value="Unassembled WGS sequence"/>
</dbReference>
<evidence type="ECO:0000256" key="2">
    <source>
        <dbReference type="SAM" id="MobiDB-lite"/>
    </source>
</evidence>
<name>A0A916W7C7_9BACT</name>
<comment type="caution">
    <text evidence="5">The sequence shown here is derived from an EMBL/GenBank/DDBJ whole genome shotgun (WGS) entry which is preliminary data.</text>
</comment>
<gene>
    <name evidence="5" type="ORF">GCM10011507_25520</name>
</gene>
<dbReference type="EMBL" id="BMJB01000001">
    <property type="protein sequence ID" value="GGA72831.1"/>
    <property type="molecule type" value="Genomic_DNA"/>
</dbReference>
<organism evidence="5 6">
    <name type="scientific">Edaphobacter acidisoli</name>
    <dbReference type="NCBI Taxonomy" id="2040573"/>
    <lineage>
        <taxon>Bacteria</taxon>
        <taxon>Pseudomonadati</taxon>
        <taxon>Acidobacteriota</taxon>
        <taxon>Terriglobia</taxon>
        <taxon>Terriglobales</taxon>
        <taxon>Acidobacteriaceae</taxon>
        <taxon>Edaphobacter</taxon>
    </lineage>
</organism>
<dbReference type="AlphaFoldDB" id="A0A916W7C7"/>
<comment type="similarity">
    <text evidence="1">Belongs to the thioredoxin family. DsbA subfamily.</text>
</comment>
<evidence type="ECO:0000313" key="5">
    <source>
        <dbReference type="EMBL" id="GGA72831.1"/>
    </source>
</evidence>
<dbReference type="PROSITE" id="PS51257">
    <property type="entry name" value="PROKAR_LIPOPROTEIN"/>
    <property type="match status" value="1"/>
</dbReference>
<feature type="region of interest" description="Disordered" evidence="2">
    <location>
        <begin position="313"/>
        <end position="343"/>
    </location>
</feature>
<reference evidence="5" key="1">
    <citation type="journal article" date="2014" name="Int. J. Syst. Evol. Microbiol.">
        <title>Complete genome sequence of Corynebacterium casei LMG S-19264T (=DSM 44701T), isolated from a smear-ripened cheese.</title>
        <authorList>
            <consortium name="US DOE Joint Genome Institute (JGI-PGF)"/>
            <person name="Walter F."/>
            <person name="Albersmeier A."/>
            <person name="Kalinowski J."/>
            <person name="Ruckert C."/>
        </authorList>
    </citation>
    <scope>NUCLEOTIDE SEQUENCE</scope>
    <source>
        <strain evidence="5">CGMCC 1.15447</strain>
    </source>
</reference>
<dbReference type="InterPro" id="IPR036249">
    <property type="entry name" value="Thioredoxin-like_sf"/>
</dbReference>
<dbReference type="PANTHER" id="PTHR13887:SF56">
    <property type="entry name" value="THIOREDOXIN-LIKE REDUCTASE RV2466C"/>
    <property type="match status" value="1"/>
</dbReference>
<dbReference type="PANTHER" id="PTHR13887">
    <property type="entry name" value="GLUTATHIONE S-TRANSFERASE KAPPA"/>
    <property type="match status" value="1"/>
</dbReference>
<dbReference type="Pfam" id="PF13462">
    <property type="entry name" value="Thioredoxin_4"/>
    <property type="match status" value="1"/>
</dbReference>
<evidence type="ECO:0000259" key="4">
    <source>
        <dbReference type="PROSITE" id="PS51352"/>
    </source>
</evidence>
<evidence type="ECO:0000313" key="6">
    <source>
        <dbReference type="Proteomes" id="UP000648801"/>
    </source>
</evidence>
<dbReference type="InterPro" id="IPR013766">
    <property type="entry name" value="Thioredoxin_domain"/>
</dbReference>
<dbReference type="InterPro" id="IPR012336">
    <property type="entry name" value="Thioredoxin-like_fold"/>
</dbReference>
<feature type="signal peptide" evidence="3">
    <location>
        <begin position="1"/>
        <end position="28"/>
    </location>
</feature>
<sequence>MKDTVQNVVKPFRILVFALTLAALGCHAQTPALSQSKLGAASSGDFLSPDLARRVEVQVRSRFDVPPDYEIHIGSRTRSDLPGYDAISVTFSAGGKTSRPITFLLSTDNKTLAQFTKFDISKNPRDLVSDGGRPSRGGPASAPVIIVGFDDLECPFCARMNAQLFPSILQRYGDKVHFVYRDFPLYDKHPWAMRAAVDVNCVGDHSPEGYWNLVDYIHAHAAEMGGQSASLAQANQTLDTLTREEGKRQHIDAATLDACIAKQDTTAILAEVKEGEALGVEATPALFINGEKIEGAEPLADVYRMIDSALIAAGQTPPPPAEPAAAPAGTPPETQQTPAKTGN</sequence>
<feature type="chain" id="PRO_5037907912" description="Thioredoxin domain-containing protein" evidence="3">
    <location>
        <begin position="29"/>
        <end position="343"/>
    </location>
</feature>